<evidence type="ECO:0000313" key="3">
    <source>
        <dbReference type="EMBL" id="AXE18028.1"/>
    </source>
</evidence>
<name>A0A344THA7_9BACT</name>
<dbReference type="AlphaFoldDB" id="A0A344THA7"/>
<organism evidence="3 4">
    <name type="scientific">Runella rosea</name>
    <dbReference type="NCBI Taxonomy" id="2259595"/>
    <lineage>
        <taxon>Bacteria</taxon>
        <taxon>Pseudomonadati</taxon>
        <taxon>Bacteroidota</taxon>
        <taxon>Cytophagia</taxon>
        <taxon>Cytophagales</taxon>
        <taxon>Spirosomataceae</taxon>
        <taxon>Runella</taxon>
    </lineage>
</organism>
<feature type="signal peptide" evidence="1">
    <location>
        <begin position="1"/>
        <end position="22"/>
    </location>
</feature>
<evidence type="ECO:0000256" key="1">
    <source>
        <dbReference type="SAM" id="SignalP"/>
    </source>
</evidence>
<evidence type="ECO:0000313" key="4">
    <source>
        <dbReference type="Proteomes" id="UP000251993"/>
    </source>
</evidence>
<dbReference type="Gene3D" id="2.40.360.20">
    <property type="match status" value="1"/>
</dbReference>
<reference evidence="3 4" key="1">
    <citation type="submission" date="2018-07" db="EMBL/GenBank/DDBJ databases">
        <title>Genome sequencing of Runella.</title>
        <authorList>
            <person name="Baek M.-G."/>
            <person name="Yi H."/>
        </authorList>
    </citation>
    <scope>NUCLEOTIDE SEQUENCE [LARGE SCALE GENOMIC DNA]</scope>
    <source>
        <strain evidence="3 4">HYN0085</strain>
    </source>
</reference>
<accession>A0A344THA7</accession>
<dbReference type="Pfam" id="PF21347">
    <property type="entry name" value="DUF3108_like"/>
    <property type="match status" value="1"/>
</dbReference>
<dbReference type="EMBL" id="CP030850">
    <property type="protein sequence ID" value="AXE18028.1"/>
    <property type="molecule type" value="Genomic_DNA"/>
</dbReference>
<evidence type="ECO:0000259" key="2">
    <source>
        <dbReference type="Pfam" id="PF21347"/>
    </source>
</evidence>
<sequence length="233" mass="26005">MKKYALLSLILITTVISTRIQAQMCMGVNMKAGMGYEMVTYNAKDKPTGKVVYTVKNVSTENGTTLMSMEMQNFDAKDKLQATNNYKCACKGNELMVDMTAMMAGQENPMLKDAKMTFTSTDLIYTDNYTVGATLKDAELKGQGEMGGGMMLNYSMSMKNRKVVAQENITVPAGTFNAYKVTSDMTVSTKTIMNISFDFQVVSFRAPNVLWDVRSETYRKDKLMAYSLLTKVF</sequence>
<dbReference type="KEGG" id="run:DR864_09910"/>
<dbReference type="OrthoDB" id="665223at2"/>
<dbReference type="InterPro" id="IPR049279">
    <property type="entry name" value="DUF3108-like"/>
</dbReference>
<feature type="chain" id="PRO_5016782842" description="DUF3108 domain-containing protein" evidence="1">
    <location>
        <begin position="23"/>
        <end position="233"/>
    </location>
</feature>
<proteinExistence type="predicted"/>
<keyword evidence="4" id="KW-1185">Reference proteome</keyword>
<feature type="domain" description="DUF3108" evidence="2">
    <location>
        <begin position="32"/>
        <end position="229"/>
    </location>
</feature>
<protein>
    <recommendedName>
        <fullName evidence="2">DUF3108 domain-containing protein</fullName>
    </recommendedName>
</protein>
<keyword evidence="1" id="KW-0732">Signal</keyword>
<gene>
    <name evidence="3" type="ORF">DR864_09910</name>
</gene>
<dbReference type="RefSeq" id="WP_114066813.1">
    <property type="nucleotide sequence ID" value="NZ_CP030850.1"/>
</dbReference>
<dbReference type="Proteomes" id="UP000251993">
    <property type="component" value="Chromosome"/>
</dbReference>